<reference evidence="1" key="1">
    <citation type="submission" date="2018-05" db="EMBL/GenBank/DDBJ databases">
        <authorList>
            <person name="Lanie J.A."/>
            <person name="Ng W.-L."/>
            <person name="Kazmierczak K.M."/>
            <person name="Andrzejewski T.M."/>
            <person name="Davidsen T.M."/>
            <person name="Wayne K.J."/>
            <person name="Tettelin H."/>
            <person name="Glass J.I."/>
            <person name="Rusch D."/>
            <person name="Podicherti R."/>
            <person name="Tsui H.-C.T."/>
            <person name="Winkler M.E."/>
        </authorList>
    </citation>
    <scope>NUCLEOTIDE SEQUENCE</scope>
</reference>
<gene>
    <name evidence="1" type="ORF">METZ01_LOCUS516400</name>
</gene>
<dbReference type="AlphaFoldDB" id="A0A383F362"/>
<organism evidence="1">
    <name type="scientific">marine metagenome</name>
    <dbReference type="NCBI Taxonomy" id="408172"/>
    <lineage>
        <taxon>unclassified sequences</taxon>
        <taxon>metagenomes</taxon>
        <taxon>ecological metagenomes</taxon>
    </lineage>
</organism>
<name>A0A383F362_9ZZZZ</name>
<dbReference type="EMBL" id="UINC01231132">
    <property type="protein sequence ID" value="SVE63546.1"/>
    <property type="molecule type" value="Genomic_DNA"/>
</dbReference>
<proteinExistence type="predicted"/>
<accession>A0A383F362</accession>
<protein>
    <submittedName>
        <fullName evidence="1">Uncharacterized protein</fullName>
    </submittedName>
</protein>
<feature type="non-terminal residue" evidence="1">
    <location>
        <position position="1"/>
    </location>
</feature>
<sequence>LSFKIDHNLLNKTPLKNNEGFSIYLPINWSPFDSNNFIQLQRAIETNENVIQLELVDGYQSKDFATCIISKVSSNKEEFQYIPENYNDILKSQFSTENINVSQIDINNTPVRQFIISNNNHTVIKLFISGVQNYQVDYIIPRGVYEAELDKVESSIGSITNKGEKR</sequence>
<evidence type="ECO:0000313" key="1">
    <source>
        <dbReference type="EMBL" id="SVE63546.1"/>
    </source>
</evidence>